<evidence type="ECO:0000259" key="1">
    <source>
        <dbReference type="Pfam" id="PF03732"/>
    </source>
</evidence>
<sequence>LIKPIPPTPYDGTPDGEKFHRFMMEFTQYCKEGYVPRDEQVFLASHYLKGKAHSFFIQKVSRNHSQWKLLNFYQEMFNFCFPNNYRKKLRDQIKEAKQGNHTVSEFTYYLESKFNLVGTYNKRKRVIKFWDGLQPEIRRELTLQKISAEVHRW</sequence>
<evidence type="ECO:0000313" key="2">
    <source>
        <dbReference type="EMBL" id="PBK68324.1"/>
    </source>
</evidence>
<name>A0A2H3BHB4_9AGAR</name>
<feature type="non-terminal residue" evidence="2">
    <location>
        <position position="1"/>
    </location>
</feature>
<dbReference type="Pfam" id="PF03732">
    <property type="entry name" value="Retrotrans_gag"/>
    <property type="match status" value="1"/>
</dbReference>
<gene>
    <name evidence="2" type="ORF">ARMSODRAFT_850806</name>
</gene>
<proteinExistence type="predicted"/>
<feature type="non-terminal residue" evidence="2">
    <location>
        <position position="153"/>
    </location>
</feature>
<evidence type="ECO:0000313" key="3">
    <source>
        <dbReference type="Proteomes" id="UP000218334"/>
    </source>
</evidence>
<dbReference type="InterPro" id="IPR005162">
    <property type="entry name" value="Retrotrans_gag_dom"/>
</dbReference>
<keyword evidence="3" id="KW-1185">Reference proteome</keyword>
<protein>
    <recommendedName>
        <fullName evidence="1">Retrotransposon gag domain-containing protein</fullName>
    </recommendedName>
</protein>
<accession>A0A2H3BHB4</accession>
<reference evidence="3" key="1">
    <citation type="journal article" date="2017" name="Nat. Ecol. Evol.">
        <title>Genome expansion and lineage-specific genetic innovations in the forest pathogenic fungi Armillaria.</title>
        <authorList>
            <person name="Sipos G."/>
            <person name="Prasanna A.N."/>
            <person name="Walter M.C."/>
            <person name="O'Connor E."/>
            <person name="Balint B."/>
            <person name="Krizsan K."/>
            <person name="Kiss B."/>
            <person name="Hess J."/>
            <person name="Varga T."/>
            <person name="Slot J."/>
            <person name="Riley R."/>
            <person name="Boka B."/>
            <person name="Rigling D."/>
            <person name="Barry K."/>
            <person name="Lee J."/>
            <person name="Mihaltcheva S."/>
            <person name="LaButti K."/>
            <person name="Lipzen A."/>
            <person name="Waldron R."/>
            <person name="Moloney N.M."/>
            <person name="Sperisen C."/>
            <person name="Kredics L."/>
            <person name="Vagvoelgyi C."/>
            <person name="Patrignani A."/>
            <person name="Fitzpatrick D."/>
            <person name="Nagy I."/>
            <person name="Doyle S."/>
            <person name="Anderson J.B."/>
            <person name="Grigoriev I.V."/>
            <person name="Gueldener U."/>
            <person name="Muensterkoetter M."/>
            <person name="Nagy L.G."/>
        </authorList>
    </citation>
    <scope>NUCLEOTIDE SEQUENCE [LARGE SCALE GENOMIC DNA]</scope>
    <source>
        <strain evidence="3">28-4</strain>
    </source>
</reference>
<feature type="domain" description="Retrotransposon gag" evidence="1">
    <location>
        <begin position="43"/>
        <end position="134"/>
    </location>
</feature>
<dbReference type="AlphaFoldDB" id="A0A2H3BHB4"/>
<dbReference type="EMBL" id="KZ293433">
    <property type="protein sequence ID" value="PBK68324.1"/>
    <property type="molecule type" value="Genomic_DNA"/>
</dbReference>
<organism evidence="2 3">
    <name type="scientific">Armillaria solidipes</name>
    <dbReference type="NCBI Taxonomy" id="1076256"/>
    <lineage>
        <taxon>Eukaryota</taxon>
        <taxon>Fungi</taxon>
        <taxon>Dikarya</taxon>
        <taxon>Basidiomycota</taxon>
        <taxon>Agaricomycotina</taxon>
        <taxon>Agaricomycetes</taxon>
        <taxon>Agaricomycetidae</taxon>
        <taxon>Agaricales</taxon>
        <taxon>Marasmiineae</taxon>
        <taxon>Physalacriaceae</taxon>
        <taxon>Armillaria</taxon>
    </lineage>
</organism>
<dbReference type="STRING" id="1076256.A0A2H3BHB4"/>
<dbReference type="Proteomes" id="UP000218334">
    <property type="component" value="Unassembled WGS sequence"/>
</dbReference>